<reference evidence="1 2" key="1">
    <citation type="submission" date="2020-08" db="EMBL/GenBank/DDBJ databases">
        <title>A Genomic Blueprint of the Chicken Gut Microbiome.</title>
        <authorList>
            <person name="Gilroy R."/>
            <person name="Ravi A."/>
            <person name="Getino M."/>
            <person name="Pursley I."/>
            <person name="Horton D.L."/>
            <person name="Alikhan N.-F."/>
            <person name="Baker D."/>
            <person name="Gharbi K."/>
            <person name="Hall N."/>
            <person name="Watson M."/>
            <person name="Adriaenssens E.M."/>
            <person name="Foster-Nyarko E."/>
            <person name="Jarju S."/>
            <person name="Secka A."/>
            <person name="Antonio M."/>
            <person name="Oren A."/>
            <person name="Chaudhuri R."/>
            <person name="La Ragione R.M."/>
            <person name="Hildebrand F."/>
            <person name="Pallen M.J."/>
        </authorList>
    </citation>
    <scope>NUCLEOTIDE SEQUENCE [LARGE SCALE GENOMIC DNA]</scope>
    <source>
        <strain evidence="1 2">Sa1BUA13</strain>
    </source>
</reference>
<accession>A0ABR8WJD2</accession>
<dbReference type="Proteomes" id="UP000658980">
    <property type="component" value="Unassembled WGS sequence"/>
</dbReference>
<organism evidence="1 2">
    <name type="scientific">Planococcus wigleyi</name>
    <dbReference type="NCBI Taxonomy" id="2762216"/>
    <lineage>
        <taxon>Bacteria</taxon>
        <taxon>Bacillati</taxon>
        <taxon>Bacillota</taxon>
        <taxon>Bacilli</taxon>
        <taxon>Bacillales</taxon>
        <taxon>Caryophanaceae</taxon>
        <taxon>Planococcus</taxon>
    </lineage>
</organism>
<gene>
    <name evidence="1" type="ORF">H9630_18545</name>
</gene>
<name>A0ABR8WJD2_9BACL</name>
<keyword evidence="2" id="KW-1185">Reference proteome</keyword>
<dbReference type="RefSeq" id="WP_191716957.1">
    <property type="nucleotide sequence ID" value="NZ_JACSPU010000012.1"/>
</dbReference>
<sequence>MEKLYTKRDLENLEDRFEFLFPVPYESDTIPDRLKEMRKVSFDAITSQLIQNDFSLIVCIPHLPVVKVLKQAEVLSTSHSFRFLRIPSQTYNSAIEEFLMENSTDLKFFWIKDIQKLQFELPKTSYERIKLVNMNQNEIYSFWLEDRECTIATWN</sequence>
<protein>
    <submittedName>
        <fullName evidence="1">Uncharacterized protein</fullName>
    </submittedName>
</protein>
<dbReference type="EMBL" id="JACSPU010000012">
    <property type="protein sequence ID" value="MBD8016806.1"/>
    <property type="molecule type" value="Genomic_DNA"/>
</dbReference>
<evidence type="ECO:0000313" key="1">
    <source>
        <dbReference type="EMBL" id="MBD8016806.1"/>
    </source>
</evidence>
<comment type="caution">
    <text evidence="1">The sequence shown here is derived from an EMBL/GenBank/DDBJ whole genome shotgun (WGS) entry which is preliminary data.</text>
</comment>
<proteinExistence type="predicted"/>
<evidence type="ECO:0000313" key="2">
    <source>
        <dbReference type="Proteomes" id="UP000658980"/>
    </source>
</evidence>